<evidence type="ECO:0000313" key="1">
    <source>
        <dbReference type="EMBL" id="CAF1566210.1"/>
    </source>
</evidence>
<accession>A0A815Y6D1</accession>
<name>A0A815Y6D1_9BILA</name>
<proteinExistence type="predicted"/>
<protein>
    <submittedName>
        <fullName evidence="1">Uncharacterized protein</fullName>
    </submittedName>
</protein>
<feature type="non-terminal residue" evidence="1">
    <location>
        <position position="50"/>
    </location>
</feature>
<feature type="non-terminal residue" evidence="1">
    <location>
        <position position="1"/>
    </location>
</feature>
<sequence>DENRVYCYYCRTAYYGGFHPEANKIGESTLVFTSYGDWKNALTRFSKHES</sequence>
<gene>
    <name evidence="1" type="ORF">JYZ213_LOCUS47143</name>
</gene>
<reference evidence="1" key="1">
    <citation type="submission" date="2021-02" db="EMBL/GenBank/DDBJ databases">
        <authorList>
            <person name="Nowell W R."/>
        </authorList>
    </citation>
    <scope>NUCLEOTIDE SEQUENCE</scope>
</reference>
<dbReference type="EMBL" id="CAJNOG010007679">
    <property type="protein sequence ID" value="CAF1566210.1"/>
    <property type="molecule type" value="Genomic_DNA"/>
</dbReference>
<organism evidence="1 2">
    <name type="scientific">Adineta steineri</name>
    <dbReference type="NCBI Taxonomy" id="433720"/>
    <lineage>
        <taxon>Eukaryota</taxon>
        <taxon>Metazoa</taxon>
        <taxon>Spiralia</taxon>
        <taxon>Gnathifera</taxon>
        <taxon>Rotifera</taxon>
        <taxon>Eurotatoria</taxon>
        <taxon>Bdelloidea</taxon>
        <taxon>Adinetida</taxon>
        <taxon>Adinetidae</taxon>
        <taxon>Adineta</taxon>
    </lineage>
</organism>
<dbReference type="AlphaFoldDB" id="A0A815Y6D1"/>
<comment type="caution">
    <text evidence="1">The sequence shown here is derived from an EMBL/GenBank/DDBJ whole genome shotgun (WGS) entry which is preliminary data.</text>
</comment>
<dbReference type="Proteomes" id="UP000663845">
    <property type="component" value="Unassembled WGS sequence"/>
</dbReference>
<evidence type="ECO:0000313" key="2">
    <source>
        <dbReference type="Proteomes" id="UP000663845"/>
    </source>
</evidence>